<evidence type="ECO:0000256" key="7">
    <source>
        <dbReference type="ARBA" id="ARBA00023235"/>
    </source>
</evidence>
<comment type="catalytic activity">
    <reaction evidence="12">
        <text>ATP + H2O = ADP + phosphate + H(+)</text>
        <dbReference type="Rhea" id="RHEA:13065"/>
        <dbReference type="ChEBI" id="CHEBI:15377"/>
        <dbReference type="ChEBI" id="CHEBI:15378"/>
        <dbReference type="ChEBI" id="CHEBI:30616"/>
        <dbReference type="ChEBI" id="CHEBI:43474"/>
        <dbReference type="ChEBI" id="CHEBI:456216"/>
        <dbReference type="EC" id="5.6.2.4"/>
    </reaction>
</comment>
<dbReference type="PROSITE" id="PS51217">
    <property type="entry name" value="UVRD_HELICASE_CTER"/>
    <property type="match status" value="1"/>
</dbReference>
<evidence type="ECO:0000256" key="6">
    <source>
        <dbReference type="ARBA" id="ARBA00023125"/>
    </source>
</evidence>
<dbReference type="FunFam" id="3.40.50.300:FF:001890">
    <property type="entry name" value="DNA helicase"/>
    <property type="match status" value="1"/>
</dbReference>
<dbReference type="Gene3D" id="1.10.10.160">
    <property type="match status" value="1"/>
</dbReference>
<dbReference type="AlphaFoldDB" id="U3A0R1"/>
<dbReference type="PANTHER" id="PTHR11070">
    <property type="entry name" value="UVRD / RECB / PCRA DNA HELICASE FAMILY MEMBER"/>
    <property type="match status" value="1"/>
</dbReference>
<dbReference type="InterPro" id="IPR013986">
    <property type="entry name" value="DExx_box_DNA_helicase_dom_sf"/>
</dbReference>
<evidence type="ECO:0000256" key="14">
    <source>
        <dbReference type="SAM" id="MobiDB-lite"/>
    </source>
</evidence>
<reference evidence="17 18" key="1">
    <citation type="submission" date="2013-09" db="EMBL/GenBank/DDBJ databases">
        <title>Whole genome shotgun sequence of Novosphingobium tardaugens NBRC 16725.</title>
        <authorList>
            <person name="Isaki S."/>
            <person name="Hosoyama A."/>
            <person name="Tsuchikane K."/>
            <person name="Katsumata H."/>
            <person name="Ando Y."/>
            <person name="Yamazaki S."/>
            <person name="Fujita N."/>
        </authorList>
    </citation>
    <scope>NUCLEOTIDE SEQUENCE [LARGE SCALE GENOMIC DNA]</scope>
    <source>
        <strain evidence="17 18">NBRC 16725</strain>
    </source>
</reference>
<dbReference type="GO" id="GO:0005524">
    <property type="term" value="F:ATP binding"/>
    <property type="evidence" value="ECO:0007669"/>
    <property type="project" value="UniProtKB-UniRule"/>
</dbReference>
<keyword evidence="3 13" id="KW-0378">Hydrolase</keyword>
<dbReference type="GO" id="GO:0033202">
    <property type="term" value="C:DNA helicase complex"/>
    <property type="evidence" value="ECO:0007669"/>
    <property type="project" value="TreeGrafter"/>
</dbReference>
<keyword evidence="5 13" id="KW-0067">ATP-binding</keyword>
<dbReference type="CDD" id="cd17932">
    <property type="entry name" value="DEXQc_UvrD"/>
    <property type="match status" value="1"/>
</dbReference>
<feature type="domain" description="UvrD-like helicase C-terminal" evidence="16">
    <location>
        <begin position="311"/>
        <end position="578"/>
    </location>
</feature>
<evidence type="ECO:0000259" key="16">
    <source>
        <dbReference type="PROSITE" id="PS51217"/>
    </source>
</evidence>
<organism evidence="17 18">
    <name type="scientific">Caenibius tardaugens NBRC 16725</name>
    <dbReference type="NCBI Taxonomy" id="1219035"/>
    <lineage>
        <taxon>Bacteria</taxon>
        <taxon>Pseudomonadati</taxon>
        <taxon>Pseudomonadota</taxon>
        <taxon>Alphaproteobacteria</taxon>
        <taxon>Sphingomonadales</taxon>
        <taxon>Erythrobacteraceae</taxon>
        <taxon>Caenibius</taxon>
    </lineage>
</organism>
<comment type="catalytic activity">
    <reaction evidence="9">
        <text>Couples ATP hydrolysis with the unwinding of duplex DNA by translocating in the 3'-5' direction.</text>
        <dbReference type="EC" id="5.6.2.4"/>
    </reaction>
</comment>
<evidence type="ECO:0000256" key="10">
    <source>
        <dbReference type="ARBA" id="ARBA00034808"/>
    </source>
</evidence>
<keyword evidence="4 13" id="KW-0347">Helicase</keyword>
<evidence type="ECO:0000313" key="17">
    <source>
        <dbReference type="EMBL" id="GAD48328.1"/>
    </source>
</evidence>
<dbReference type="GO" id="GO:0016887">
    <property type="term" value="F:ATP hydrolysis activity"/>
    <property type="evidence" value="ECO:0007669"/>
    <property type="project" value="RHEA"/>
</dbReference>
<gene>
    <name evidence="17" type="primary">uvrD</name>
    <name evidence="17" type="ORF">NT2_02_04100</name>
</gene>
<dbReference type="Proteomes" id="UP000016568">
    <property type="component" value="Unassembled WGS sequence"/>
</dbReference>
<keyword evidence="2 13" id="KW-0547">Nucleotide-binding</keyword>
<comment type="function">
    <text evidence="8">Has both ATPase and helicase activities. Unwinds DNA duplexes with 3' to 5' polarity with respect to the bound strand and initiates unwinding most effectively when a single-stranded region is present. Involved in the post-incision events of nucleotide excision repair and methyl-directed mismatch repair.</text>
</comment>
<dbReference type="EC" id="5.6.2.4" evidence="10"/>
<evidence type="ECO:0000256" key="9">
    <source>
        <dbReference type="ARBA" id="ARBA00034617"/>
    </source>
</evidence>
<feature type="region of interest" description="Disordered" evidence="14">
    <location>
        <begin position="1"/>
        <end position="29"/>
    </location>
</feature>
<dbReference type="EMBL" id="BASZ01000002">
    <property type="protein sequence ID" value="GAD48328.1"/>
    <property type="molecule type" value="Genomic_DNA"/>
</dbReference>
<dbReference type="InterPro" id="IPR027417">
    <property type="entry name" value="P-loop_NTPase"/>
</dbReference>
<sequence length="777" mass="87470">MFPSCSLVDTPENALNMPSPPEGDAPYLNGLNAPQREAVLTTEGPVLMLAGAGTGKTAALTTRLAHLVATRRAWPSEILCVTFTNRAAREMRERVGHLIGPAVEGMPWLGTFHAICAKMLRRHAELAGLESNYTIIDTDDQLRLLKQLINEHGLDEKRWPARQLANLIDRWKNRGLNPGDLDTLENEAYADGRGQQFYTLYQARMKALNACDFGDLLLHVLNIFRQHRDVLELYQQRFKYIMVDEYQDTNAVQYLWLRLLAQTRKNICVVGDDDQSIYSWRGAEVANILRFEKDFPGAKVIRLEQNYRSTPDILGAASGLIGENSQRLGKTLWTETSGGDKVRVVGVWDAPEEARRIGDDIERLEREGAPLDRVAILVRAQYQTREFEDRFIQIGLPYKIIGGFRFYERAEIRDALAYLRVIAQPQDDLALERIYNQPKRGLGAKALETMHRKARERDVPLFAGMAALAEGGELPARARNTLAALVGDFARWREQAETLSPAELLRTVLEEAGYNAMLQAERTPESAGRLENLSELARAMEDYPTLGDFLEHVSLVMDNDAANDGEKITIMTIHAAKGLEFDHVFLPGWEDGVFPSQRALDEGGLASLEEERRLAYVAITRARRRCTIFHAANRRIYGQWTSSIPSRFIAELPDAHTDQETTLSGGASLWRANWSERDDPFAHVAREHPDRAQNRGPGWQRAAKAPFDPAPKRVKESTRSAASFAAKPRNDLALGDRVFHDKFGYGEVVGQEGNKLEVEFENAGRKRVLDNFVTRSE</sequence>
<proteinExistence type="inferred from homology"/>
<dbReference type="GO" id="GO:0043138">
    <property type="term" value="F:3'-5' DNA helicase activity"/>
    <property type="evidence" value="ECO:0007669"/>
    <property type="project" value="UniProtKB-EC"/>
</dbReference>
<dbReference type="Pfam" id="PF00580">
    <property type="entry name" value="UvrD-helicase"/>
    <property type="match status" value="1"/>
</dbReference>
<evidence type="ECO:0000256" key="13">
    <source>
        <dbReference type="PROSITE-ProRule" id="PRU00560"/>
    </source>
</evidence>
<dbReference type="FunFam" id="1.10.486.10:FF:000003">
    <property type="entry name" value="ATP-dependent DNA helicase"/>
    <property type="match status" value="1"/>
</dbReference>
<dbReference type="PROSITE" id="PS51198">
    <property type="entry name" value="UVRD_HELICASE_ATP_BIND"/>
    <property type="match status" value="1"/>
</dbReference>
<dbReference type="eggNOG" id="COG0210">
    <property type="taxonomic scope" value="Bacteria"/>
</dbReference>
<evidence type="ECO:0000256" key="2">
    <source>
        <dbReference type="ARBA" id="ARBA00022741"/>
    </source>
</evidence>
<protein>
    <recommendedName>
        <fullName evidence="10">DNA 3'-5' helicase</fullName>
        <ecNumber evidence="10">5.6.2.4</ecNumber>
    </recommendedName>
    <alternativeName>
        <fullName evidence="11">DNA 3'-5' helicase II</fullName>
    </alternativeName>
</protein>
<evidence type="ECO:0000256" key="12">
    <source>
        <dbReference type="ARBA" id="ARBA00048988"/>
    </source>
</evidence>
<comment type="caution">
    <text evidence="17">The sequence shown here is derived from an EMBL/GenBank/DDBJ whole genome shotgun (WGS) entry which is preliminary data.</text>
</comment>
<dbReference type="InterPro" id="IPR014017">
    <property type="entry name" value="DNA_helicase_UvrD-like_C"/>
</dbReference>
<comment type="similarity">
    <text evidence="1">Belongs to the helicase family. UvrD subfamily.</text>
</comment>
<keyword evidence="18" id="KW-1185">Reference proteome</keyword>
<dbReference type="Gene3D" id="3.40.50.300">
    <property type="entry name" value="P-loop containing nucleotide triphosphate hydrolases"/>
    <property type="match status" value="2"/>
</dbReference>
<dbReference type="GO" id="GO:0000725">
    <property type="term" value="P:recombinational repair"/>
    <property type="evidence" value="ECO:0007669"/>
    <property type="project" value="TreeGrafter"/>
</dbReference>
<evidence type="ECO:0000313" key="18">
    <source>
        <dbReference type="Proteomes" id="UP000016568"/>
    </source>
</evidence>
<keyword evidence="7" id="KW-0413">Isomerase</keyword>
<evidence type="ECO:0000256" key="4">
    <source>
        <dbReference type="ARBA" id="ARBA00022806"/>
    </source>
</evidence>
<accession>U3A0R1</accession>
<dbReference type="InterPro" id="IPR014016">
    <property type="entry name" value="UvrD-like_ATP-bd"/>
</dbReference>
<feature type="region of interest" description="Disordered" evidence="14">
    <location>
        <begin position="689"/>
        <end position="712"/>
    </location>
</feature>
<evidence type="ECO:0000256" key="3">
    <source>
        <dbReference type="ARBA" id="ARBA00022801"/>
    </source>
</evidence>
<dbReference type="CDD" id="cd18807">
    <property type="entry name" value="SF1_C_UvrD"/>
    <property type="match status" value="1"/>
</dbReference>
<dbReference type="Pfam" id="PF13361">
    <property type="entry name" value="UvrD_C"/>
    <property type="match status" value="2"/>
</dbReference>
<feature type="binding site" evidence="13">
    <location>
        <begin position="50"/>
        <end position="57"/>
    </location>
    <ligand>
        <name>ATP</name>
        <dbReference type="ChEBI" id="CHEBI:30616"/>
    </ligand>
</feature>
<evidence type="ECO:0000259" key="15">
    <source>
        <dbReference type="PROSITE" id="PS51198"/>
    </source>
</evidence>
<evidence type="ECO:0000256" key="11">
    <source>
        <dbReference type="ARBA" id="ARBA00034923"/>
    </source>
</evidence>
<evidence type="ECO:0000256" key="1">
    <source>
        <dbReference type="ARBA" id="ARBA00009922"/>
    </source>
</evidence>
<keyword evidence="6" id="KW-0238">DNA-binding</keyword>
<dbReference type="GO" id="GO:0005829">
    <property type="term" value="C:cytosol"/>
    <property type="evidence" value="ECO:0007669"/>
    <property type="project" value="TreeGrafter"/>
</dbReference>
<dbReference type="PANTHER" id="PTHR11070:SF2">
    <property type="entry name" value="ATP-DEPENDENT DNA HELICASE SRS2"/>
    <property type="match status" value="1"/>
</dbReference>
<dbReference type="GO" id="GO:0003677">
    <property type="term" value="F:DNA binding"/>
    <property type="evidence" value="ECO:0007669"/>
    <property type="project" value="UniProtKB-KW"/>
</dbReference>
<evidence type="ECO:0000256" key="5">
    <source>
        <dbReference type="ARBA" id="ARBA00022840"/>
    </source>
</evidence>
<dbReference type="InterPro" id="IPR000212">
    <property type="entry name" value="DNA_helicase_UvrD/REP"/>
</dbReference>
<feature type="domain" description="UvrD-like helicase ATP-binding" evidence="15">
    <location>
        <begin position="29"/>
        <end position="310"/>
    </location>
</feature>
<name>U3A0R1_9SPHN</name>
<dbReference type="SUPFAM" id="SSF52540">
    <property type="entry name" value="P-loop containing nucleoside triphosphate hydrolases"/>
    <property type="match status" value="1"/>
</dbReference>
<dbReference type="Gene3D" id="1.10.486.10">
    <property type="entry name" value="PCRA, domain 4"/>
    <property type="match status" value="1"/>
</dbReference>
<evidence type="ECO:0000256" key="8">
    <source>
        <dbReference type="ARBA" id="ARBA00025289"/>
    </source>
</evidence>